<dbReference type="EMBL" id="MNCJ02000326">
    <property type="protein sequence ID" value="KAF5782001.1"/>
    <property type="molecule type" value="Genomic_DNA"/>
</dbReference>
<feature type="chain" id="PRO_5012738761" evidence="1">
    <location>
        <begin position="20"/>
        <end position="88"/>
    </location>
</feature>
<proteinExistence type="predicted"/>
<protein>
    <submittedName>
        <fullName evidence="3">Uncharacterized protein</fullName>
    </submittedName>
</protein>
<dbReference type="Gramene" id="mRNA:HanXRQr2_Chr11g0490391">
    <property type="protein sequence ID" value="CDS:HanXRQr2_Chr11g0490391.1"/>
    <property type="gene ID" value="HanXRQr2_Chr11g0490391"/>
</dbReference>
<feature type="signal peptide" evidence="1">
    <location>
        <begin position="1"/>
        <end position="19"/>
    </location>
</feature>
<reference evidence="2" key="3">
    <citation type="submission" date="2020-06" db="EMBL/GenBank/DDBJ databases">
        <title>Helianthus annuus Genome sequencing and assembly Release 2.</title>
        <authorList>
            <person name="Gouzy J."/>
            <person name="Langlade N."/>
            <person name="Munos S."/>
        </authorList>
    </citation>
    <scope>NUCLEOTIDE SEQUENCE</scope>
    <source>
        <tissue evidence="2">Leaves</tissue>
    </source>
</reference>
<evidence type="ECO:0000256" key="1">
    <source>
        <dbReference type="SAM" id="SignalP"/>
    </source>
</evidence>
<keyword evidence="4" id="KW-1185">Reference proteome</keyword>
<dbReference type="AlphaFoldDB" id="A0A251TAU2"/>
<dbReference type="EMBL" id="CM007900">
    <property type="protein sequence ID" value="OTG08260.1"/>
    <property type="molecule type" value="Genomic_DNA"/>
</dbReference>
<reference evidence="2 4" key="1">
    <citation type="journal article" date="2017" name="Nature">
        <title>The sunflower genome provides insights into oil metabolism, flowering and Asterid evolution.</title>
        <authorList>
            <person name="Badouin H."/>
            <person name="Gouzy J."/>
            <person name="Grassa C.J."/>
            <person name="Murat F."/>
            <person name="Staton S.E."/>
            <person name="Cottret L."/>
            <person name="Lelandais-Briere C."/>
            <person name="Owens G.L."/>
            <person name="Carrere S."/>
            <person name="Mayjonade B."/>
            <person name="Legrand L."/>
            <person name="Gill N."/>
            <person name="Kane N.C."/>
            <person name="Bowers J.E."/>
            <person name="Hubner S."/>
            <person name="Bellec A."/>
            <person name="Berard A."/>
            <person name="Berges H."/>
            <person name="Blanchet N."/>
            <person name="Boniface M.C."/>
            <person name="Brunel D."/>
            <person name="Catrice O."/>
            <person name="Chaidir N."/>
            <person name="Claudel C."/>
            <person name="Donnadieu C."/>
            <person name="Faraut T."/>
            <person name="Fievet G."/>
            <person name="Helmstetter N."/>
            <person name="King M."/>
            <person name="Knapp S.J."/>
            <person name="Lai Z."/>
            <person name="Le Paslier M.C."/>
            <person name="Lippi Y."/>
            <person name="Lorenzon L."/>
            <person name="Mandel J.R."/>
            <person name="Marage G."/>
            <person name="Marchand G."/>
            <person name="Marquand E."/>
            <person name="Bret-Mestries E."/>
            <person name="Morien E."/>
            <person name="Nambeesan S."/>
            <person name="Nguyen T."/>
            <person name="Pegot-Espagnet P."/>
            <person name="Pouilly N."/>
            <person name="Raftis F."/>
            <person name="Sallet E."/>
            <person name="Schiex T."/>
            <person name="Thomas J."/>
            <person name="Vandecasteele C."/>
            <person name="Vares D."/>
            <person name="Vear F."/>
            <person name="Vautrin S."/>
            <person name="Crespi M."/>
            <person name="Mangin B."/>
            <person name="Burke J.M."/>
            <person name="Salse J."/>
            <person name="Munos S."/>
            <person name="Vincourt P."/>
            <person name="Rieseberg L.H."/>
            <person name="Langlade N.B."/>
        </authorList>
    </citation>
    <scope>NUCLEOTIDE SEQUENCE [LARGE SCALE GENOMIC DNA]</scope>
    <source>
        <strain evidence="4">cv. SF193</strain>
        <tissue evidence="2">Leaves</tissue>
    </source>
</reference>
<name>A0A251TAU2_HELAN</name>
<organism evidence="3 4">
    <name type="scientific">Helianthus annuus</name>
    <name type="common">Common sunflower</name>
    <dbReference type="NCBI Taxonomy" id="4232"/>
    <lineage>
        <taxon>Eukaryota</taxon>
        <taxon>Viridiplantae</taxon>
        <taxon>Streptophyta</taxon>
        <taxon>Embryophyta</taxon>
        <taxon>Tracheophyta</taxon>
        <taxon>Spermatophyta</taxon>
        <taxon>Magnoliopsida</taxon>
        <taxon>eudicotyledons</taxon>
        <taxon>Gunneridae</taxon>
        <taxon>Pentapetalae</taxon>
        <taxon>asterids</taxon>
        <taxon>campanulids</taxon>
        <taxon>Asterales</taxon>
        <taxon>Asteraceae</taxon>
        <taxon>Asteroideae</taxon>
        <taxon>Heliantheae alliance</taxon>
        <taxon>Heliantheae</taxon>
        <taxon>Helianthus</taxon>
    </lineage>
</organism>
<evidence type="ECO:0000313" key="4">
    <source>
        <dbReference type="Proteomes" id="UP000215914"/>
    </source>
</evidence>
<keyword evidence="1" id="KW-0732">Signal</keyword>
<dbReference type="InParanoid" id="A0A251TAU2"/>
<sequence length="88" mass="10079">MSIPLFLSLLKCYVPFSNVVSTIQPKPKGSKPDILYPEINFTRTLTSISLIMLKTVSLPTTTDSHLHHSQTLINPIHFPQTYKEKKRR</sequence>
<accession>A0A251TAU2</accession>
<gene>
    <name evidence="3" type="ORF">HannXRQ_Chr11g0339691</name>
    <name evidence="2" type="ORF">HanXRQr2_Chr11g0490391</name>
</gene>
<evidence type="ECO:0000313" key="2">
    <source>
        <dbReference type="EMBL" id="KAF5782001.1"/>
    </source>
</evidence>
<reference evidence="3" key="2">
    <citation type="submission" date="2017-02" db="EMBL/GenBank/DDBJ databases">
        <title>Sunflower complete genome.</title>
        <authorList>
            <person name="Langlade N."/>
            <person name="Munos S."/>
        </authorList>
    </citation>
    <scope>NUCLEOTIDE SEQUENCE [LARGE SCALE GENOMIC DNA]</scope>
    <source>
        <tissue evidence="3">Leaves</tissue>
    </source>
</reference>
<evidence type="ECO:0000313" key="3">
    <source>
        <dbReference type="EMBL" id="OTG08260.1"/>
    </source>
</evidence>
<dbReference type="Proteomes" id="UP000215914">
    <property type="component" value="Chromosome 11"/>
</dbReference>